<dbReference type="InterPro" id="IPR018247">
    <property type="entry name" value="EF_Hand_1_Ca_BS"/>
</dbReference>
<dbReference type="AlphaFoldDB" id="A0A6C0C333"/>
<dbReference type="PROSITE" id="PS00018">
    <property type="entry name" value="EF_HAND_1"/>
    <property type="match status" value="1"/>
</dbReference>
<name>A0A6C0C333_9ZZZZ</name>
<dbReference type="SUPFAM" id="SSF47473">
    <property type="entry name" value="EF-hand"/>
    <property type="match status" value="1"/>
</dbReference>
<proteinExistence type="predicted"/>
<organism evidence="2">
    <name type="scientific">viral metagenome</name>
    <dbReference type="NCBI Taxonomy" id="1070528"/>
    <lineage>
        <taxon>unclassified sequences</taxon>
        <taxon>metagenomes</taxon>
        <taxon>organismal metagenomes</taxon>
    </lineage>
</organism>
<dbReference type="EMBL" id="MN739334">
    <property type="protein sequence ID" value="QHS99105.1"/>
    <property type="molecule type" value="Genomic_DNA"/>
</dbReference>
<feature type="domain" description="EF-hand" evidence="1">
    <location>
        <begin position="22"/>
        <end position="57"/>
    </location>
</feature>
<dbReference type="InterPro" id="IPR002048">
    <property type="entry name" value="EF_hand_dom"/>
</dbReference>
<sequence length="165" mass="19287">MGGSISTMKSSKLTKPDDCSQDNWHQILILFDKLDSDGTRSIEVEELMGHIAVLHVNNNIKQLNEKKISFLCDTEFQKNQIQSDLEINIEKMRKEAEYNIKCLEQTNAEYITTIKESIQTLNDMTIDEKGQKIRQVICGEKTSIEFWDFYKYMKTRTNDIPNIIW</sequence>
<evidence type="ECO:0000313" key="2">
    <source>
        <dbReference type="EMBL" id="QHS99105.1"/>
    </source>
</evidence>
<accession>A0A6C0C333</accession>
<dbReference type="PROSITE" id="PS50222">
    <property type="entry name" value="EF_HAND_2"/>
    <property type="match status" value="1"/>
</dbReference>
<protein>
    <recommendedName>
        <fullName evidence="1">EF-hand domain-containing protein</fullName>
    </recommendedName>
</protein>
<dbReference type="GO" id="GO:0005509">
    <property type="term" value="F:calcium ion binding"/>
    <property type="evidence" value="ECO:0007669"/>
    <property type="project" value="InterPro"/>
</dbReference>
<evidence type="ECO:0000259" key="1">
    <source>
        <dbReference type="PROSITE" id="PS50222"/>
    </source>
</evidence>
<reference evidence="2" key="1">
    <citation type="journal article" date="2020" name="Nature">
        <title>Giant virus diversity and host interactions through global metagenomics.</title>
        <authorList>
            <person name="Schulz F."/>
            <person name="Roux S."/>
            <person name="Paez-Espino D."/>
            <person name="Jungbluth S."/>
            <person name="Walsh D.A."/>
            <person name="Denef V.J."/>
            <person name="McMahon K.D."/>
            <person name="Konstantinidis K.T."/>
            <person name="Eloe-Fadrosh E.A."/>
            <person name="Kyrpides N.C."/>
            <person name="Woyke T."/>
        </authorList>
    </citation>
    <scope>NUCLEOTIDE SEQUENCE</scope>
    <source>
        <strain evidence="2">GVMAG-M-3300020185-33</strain>
    </source>
</reference>
<dbReference type="InterPro" id="IPR011992">
    <property type="entry name" value="EF-hand-dom_pair"/>
</dbReference>